<feature type="transmembrane region" description="Helical" evidence="6">
    <location>
        <begin position="54"/>
        <end position="72"/>
    </location>
</feature>
<reference evidence="7 8" key="1">
    <citation type="submission" date="2018-05" db="EMBL/GenBank/DDBJ databases">
        <title>Genomic Encyclopedia of Archaeal and Bacterial Type Strains, Phase II (KMG-II): from individual species to whole genera.</title>
        <authorList>
            <person name="Goeker M."/>
        </authorList>
    </citation>
    <scope>NUCLEOTIDE SEQUENCE [LARGE SCALE GENOMIC DNA]</scope>
    <source>
        <strain evidence="7 8">DSM 22637</strain>
    </source>
</reference>
<name>A0A316DN72_9FLAO</name>
<keyword evidence="3 6" id="KW-0812">Transmembrane</keyword>
<keyword evidence="8" id="KW-1185">Reference proteome</keyword>
<evidence type="ECO:0000256" key="5">
    <source>
        <dbReference type="ARBA" id="ARBA00023136"/>
    </source>
</evidence>
<evidence type="ECO:0000256" key="3">
    <source>
        <dbReference type="ARBA" id="ARBA00022692"/>
    </source>
</evidence>
<evidence type="ECO:0000256" key="4">
    <source>
        <dbReference type="ARBA" id="ARBA00022989"/>
    </source>
</evidence>
<organism evidence="7 8">
    <name type="scientific">Xanthomarina spongicola</name>
    <dbReference type="NCBI Taxonomy" id="570520"/>
    <lineage>
        <taxon>Bacteria</taxon>
        <taxon>Pseudomonadati</taxon>
        <taxon>Bacteroidota</taxon>
        <taxon>Flavobacteriia</taxon>
        <taxon>Flavobacteriales</taxon>
        <taxon>Flavobacteriaceae</taxon>
        <taxon>Xanthomarina</taxon>
    </lineage>
</organism>
<evidence type="ECO:0000313" key="7">
    <source>
        <dbReference type="EMBL" id="PWK19008.1"/>
    </source>
</evidence>
<evidence type="ECO:0000313" key="8">
    <source>
        <dbReference type="Proteomes" id="UP000245430"/>
    </source>
</evidence>
<dbReference type="EMBL" id="QGGP01000003">
    <property type="protein sequence ID" value="PWK19008.1"/>
    <property type="molecule type" value="Genomic_DNA"/>
</dbReference>
<dbReference type="InterPro" id="IPR022791">
    <property type="entry name" value="L-PG_synthase/AglD"/>
</dbReference>
<gene>
    <name evidence="7" type="ORF">LX78_01485</name>
</gene>
<protein>
    <submittedName>
        <fullName evidence="7">Lysylphosphatidylglycerol synthase-like protein</fullName>
    </submittedName>
</protein>
<feature type="transmembrane region" description="Helical" evidence="6">
    <location>
        <begin position="167"/>
        <end position="185"/>
    </location>
</feature>
<accession>A0A316DN72</accession>
<proteinExistence type="predicted"/>
<dbReference type="RefSeq" id="WP_170109818.1">
    <property type="nucleotide sequence ID" value="NZ_QGGP01000003.1"/>
</dbReference>
<comment type="subcellular location">
    <subcellularLocation>
        <location evidence="1">Cell membrane</location>
        <topology evidence="1">Multi-pass membrane protein</topology>
    </subcellularLocation>
</comment>
<evidence type="ECO:0000256" key="1">
    <source>
        <dbReference type="ARBA" id="ARBA00004651"/>
    </source>
</evidence>
<dbReference type="Pfam" id="PF03706">
    <property type="entry name" value="LPG_synthase_TM"/>
    <property type="match status" value="1"/>
</dbReference>
<dbReference type="AlphaFoldDB" id="A0A316DN72"/>
<keyword evidence="4 6" id="KW-1133">Transmembrane helix</keyword>
<keyword evidence="2" id="KW-1003">Cell membrane</keyword>
<comment type="caution">
    <text evidence="7">The sequence shown here is derived from an EMBL/GenBank/DDBJ whole genome shotgun (WGS) entry which is preliminary data.</text>
</comment>
<feature type="transmembrane region" description="Helical" evidence="6">
    <location>
        <begin position="129"/>
        <end position="155"/>
    </location>
</feature>
<dbReference type="GO" id="GO:0005886">
    <property type="term" value="C:plasma membrane"/>
    <property type="evidence" value="ECO:0007669"/>
    <property type="project" value="UniProtKB-SubCell"/>
</dbReference>
<evidence type="ECO:0000256" key="6">
    <source>
        <dbReference type="SAM" id="Phobius"/>
    </source>
</evidence>
<dbReference type="Proteomes" id="UP000245430">
    <property type="component" value="Unassembled WGS sequence"/>
</dbReference>
<keyword evidence="5 6" id="KW-0472">Membrane</keyword>
<evidence type="ECO:0000256" key="2">
    <source>
        <dbReference type="ARBA" id="ARBA00022475"/>
    </source>
</evidence>
<sequence>MYRALPYKTKQFFFVLLKLSIVVGAFYFIYNKLTTNNQLDFEVFSTFLIKTDSVSVKNVLFLMLFSIFNWFLEILKWRDLVSIFTKISFKNALQQSLGSLTVSLFTPNRIGEYGAKAIFYTSEFRKKIVLLNFLGNVMQMLVTILFGVFGLYFFITKYPVDISYHSSARFLAILILISSITFFGLKKKEVTIKGVSIEKVLLFFKNIPFKHYLFCMIFSVLRYFIFSFQFYFLLHLFGVEVSYINAMIVITSMYLLASIIPSIFIFDVIIKGSVAVYLFSIVGVNELTTLSIVTCMWLLNFVFPSILGSVFVLKFKLPKSVKS</sequence>
<feature type="transmembrane region" description="Helical" evidence="6">
    <location>
        <begin position="290"/>
        <end position="313"/>
    </location>
</feature>
<feature type="transmembrane region" description="Helical" evidence="6">
    <location>
        <begin position="212"/>
        <end position="234"/>
    </location>
</feature>
<feature type="transmembrane region" description="Helical" evidence="6">
    <location>
        <begin position="12"/>
        <end position="30"/>
    </location>
</feature>